<dbReference type="AlphaFoldDB" id="A0A0E1VSM3"/>
<feature type="region of interest" description="Disordered" evidence="1">
    <location>
        <begin position="1"/>
        <end position="63"/>
    </location>
</feature>
<dbReference type="HOGENOM" id="CLU_2877137_0_0_4"/>
<dbReference type="EMBL" id="CM000833">
    <property type="protein sequence ID" value="EET02981.1"/>
    <property type="molecule type" value="Genomic_DNA"/>
</dbReference>
<name>A0A0E1VSM3_BURPE</name>
<accession>A0A0E1VSM3</accession>
<feature type="compositionally biased region" description="Basic and acidic residues" evidence="1">
    <location>
        <begin position="54"/>
        <end position="63"/>
    </location>
</feature>
<protein>
    <submittedName>
        <fullName evidence="2">Sperm-specific protein Phi-1</fullName>
    </submittedName>
</protein>
<evidence type="ECO:0000256" key="1">
    <source>
        <dbReference type="SAM" id="MobiDB-lite"/>
    </source>
</evidence>
<dbReference type="Proteomes" id="UP000001812">
    <property type="component" value="Chromosome II"/>
</dbReference>
<evidence type="ECO:0000313" key="2">
    <source>
        <dbReference type="EMBL" id="EET02981.1"/>
    </source>
</evidence>
<sequence>MPAHGRARSPAHASLRRLGAARAITDGKSATPHDSVQRGGARKQPHAATPCDSPIREPHTAAL</sequence>
<reference evidence="2" key="1">
    <citation type="submission" date="2009-05" db="EMBL/GenBank/DDBJ databases">
        <authorList>
            <person name="Harkins D.M."/>
            <person name="DeShazer D."/>
            <person name="Woods D.E."/>
            <person name="Brinkac L.M."/>
            <person name="Brown K.A."/>
            <person name="Hung G.C."/>
            <person name="Tuanyok A."/>
            <person name="Zhang B."/>
            <person name="Nierman W.C."/>
        </authorList>
    </citation>
    <scope>NUCLEOTIDE SEQUENCE [LARGE SCALE GENOMIC DNA]</scope>
    <source>
        <strain evidence="2">1710a</strain>
    </source>
</reference>
<dbReference type="GeneID" id="93064756"/>
<proteinExistence type="predicted"/>
<organism evidence="2">
    <name type="scientific">Burkholderia pseudomallei 1710a</name>
    <dbReference type="NCBI Taxonomy" id="320371"/>
    <lineage>
        <taxon>Bacteria</taxon>
        <taxon>Pseudomonadati</taxon>
        <taxon>Pseudomonadota</taxon>
        <taxon>Betaproteobacteria</taxon>
        <taxon>Burkholderiales</taxon>
        <taxon>Burkholderiaceae</taxon>
        <taxon>Burkholderia</taxon>
        <taxon>pseudomallei group</taxon>
    </lineage>
</organism>
<gene>
    <name evidence="2" type="ORF">BURPS1710A_A1184</name>
</gene>
<dbReference type="RefSeq" id="WP_004198711.1">
    <property type="nucleotide sequence ID" value="NZ_CM000833.1"/>
</dbReference>